<dbReference type="PANTHER" id="PTHR22529:SF1">
    <property type="entry name" value="EPITHELIAL-STROMAL INTERACTION PROTEIN 1"/>
    <property type="match status" value="1"/>
</dbReference>
<dbReference type="OMA" id="MNSANSW"/>
<accession>A0A5F8G3D7</accession>
<dbReference type="KEGG" id="mdo:103101046"/>
<feature type="compositionally biased region" description="Gly residues" evidence="1">
    <location>
        <begin position="295"/>
        <end position="311"/>
    </location>
</feature>
<feature type="compositionally biased region" description="Basic residues" evidence="1">
    <location>
        <begin position="93"/>
        <end position="104"/>
    </location>
</feature>
<reference evidence="2" key="3">
    <citation type="submission" date="2025-09" db="UniProtKB">
        <authorList>
            <consortium name="Ensembl"/>
        </authorList>
    </citation>
    <scope>IDENTIFICATION</scope>
</reference>
<proteinExistence type="predicted"/>
<evidence type="ECO:0000313" key="2">
    <source>
        <dbReference type="Ensembl" id="ENSMODP00000041979.1"/>
    </source>
</evidence>
<dbReference type="PANTHER" id="PTHR22529">
    <property type="entry name" value="EPITHELIAL-STROMAL INTERACTION PROTEIN 1"/>
    <property type="match status" value="1"/>
</dbReference>
<dbReference type="GeneTree" id="ENSGT00390000013820"/>
<evidence type="ECO:0000313" key="3">
    <source>
        <dbReference type="Proteomes" id="UP000002280"/>
    </source>
</evidence>
<dbReference type="Proteomes" id="UP000002280">
    <property type="component" value="Chromosome 7"/>
</dbReference>
<organism evidence="2 3">
    <name type="scientific">Monodelphis domestica</name>
    <name type="common">Gray short-tailed opossum</name>
    <dbReference type="NCBI Taxonomy" id="13616"/>
    <lineage>
        <taxon>Eukaryota</taxon>
        <taxon>Metazoa</taxon>
        <taxon>Chordata</taxon>
        <taxon>Craniata</taxon>
        <taxon>Vertebrata</taxon>
        <taxon>Euteleostomi</taxon>
        <taxon>Mammalia</taxon>
        <taxon>Metatheria</taxon>
        <taxon>Didelphimorphia</taxon>
        <taxon>Didelphidae</taxon>
        <taxon>Monodelphis</taxon>
    </lineage>
</organism>
<sequence>MYGRNVAPFLEPSFSVPVSWDLPGRRPELGLLKGQGVGPGAEHEGRQREGSGPRNQTQERMAGYTVITPDEVRRDKLTRIAKKELEDLEKWRQKQRSKPIHTKPNKLGGNQSEAEVRKKQQSQLLQFKYQQKLKREDSLRIQKEMEEAKFKAVKAIQREKSHKLEEKRRLQEKQRKEAFNDPPPCKFSEFLSGLEPKVLPRSSHPTSHSDPMWKLPALPKEHSLDKNEVPKTALKEQENWKLYKMKDEQRKKGDLLEVKRQWQEEERTKARQHDQRRVNNAFLDRIQGKSQAGGLQSGGFGNMNCGRGWGV</sequence>
<feature type="compositionally biased region" description="Basic and acidic residues" evidence="1">
    <location>
        <begin position="156"/>
        <end position="179"/>
    </location>
</feature>
<dbReference type="FunCoup" id="A0A5F8G3D7">
    <property type="interactions" value="27"/>
</dbReference>
<keyword evidence="3" id="KW-1185">Reference proteome</keyword>
<feature type="region of interest" description="Disordered" evidence="1">
    <location>
        <begin position="86"/>
        <end position="120"/>
    </location>
</feature>
<reference evidence="2" key="2">
    <citation type="submission" date="2025-08" db="UniProtKB">
        <authorList>
            <consortium name="Ensembl"/>
        </authorList>
    </citation>
    <scope>IDENTIFICATION</scope>
</reference>
<dbReference type="Ensembl" id="ENSMODT00000066107.1">
    <property type="protein sequence ID" value="ENSMODP00000041979.1"/>
    <property type="gene ID" value="ENSMODG00000025483.3"/>
</dbReference>
<dbReference type="InParanoid" id="A0A5F8G3D7"/>
<feature type="region of interest" description="Disordered" evidence="1">
    <location>
        <begin position="16"/>
        <end position="69"/>
    </location>
</feature>
<dbReference type="AlphaFoldDB" id="A0A5F8G3D7"/>
<feature type="compositionally biased region" description="Basic and acidic residues" evidence="1">
    <location>
        <begin position="41"/>
        <end position="51"/>
    </location>
</feature>
<feature type="region of interest" description="Disordered" evidence="1">
    <location>
        <begin position="156"/>
        <end position="232"/>
    </location>
</feature>
<reference evidence="2 3" key="1">
    <citation type="journal article" date="2007" name="Nature">
        <title>Genome of the marsupial Monodelphis domestica reveals innovation in non-coding sequences.</title>
        <authorList>
            <person name="Mikkelsen T.S."/>
            <person name="Wakefield M.J."/>
            <person name="Aken B."/>
            <person name="Amemiya C.T."/>
            <person name="Chang J.L."/>
            <person name="Duke S."/>
            <person name="Garber M."/>
            <person name="Gentles A.J."/>
            <person name="Goodstadt L."/>
            <person name="Heger A."/>
            <person name="Jurka J."/>
            <person name="Kamal M."/>
            <person name="Mauceli E."/>
            <person name="Searle S.M."/>
            <person name="Sharpe T."/>
            <person name="Baker M.L."/>
            <person name="Batzer M.A."/>
            <person name="Benos P.V."/>
            <person name="Belov K."/>
            <person name="Clamp M."/>
            <person name="Cook A."/>
            <person name="Cuff J."/>
            <person name="Das R."/>
            <person name="Davidow L."/>
            <person name="Deakin J.E."/>
            <person name="Fazzari M.J."/>
            <person name="Glass J.L."/>
            <person name="Grabherr M."/>
            <person name="Greally J.M."/>
            <person name="Gu W."/>
            <person name="Hore T.A."/>
            <person name="Huttley G.A."/>
            <person name="Kleber M."/>
            <person name="Jirtle R.L."/>
            <person name="Koina E."/>
            <person name="Lee J.T."/>
            <person name="Mahony S."/>
            <person name="Marra M.A."/>
            <person name="Miller R.D."/>
            <person name="Nicholls R.D."/>
            <person name="Oda M."/>
            <person name="Papenfuss A.T."/>
            <person name="Parra Z.E."/>
            <person name="Pollock D.D."/>
            <person name="Ray D.A."/>
            <person name="Schein J.E."/>
            <person name="Speed T.P."/>
            <person name="Thompson K."/>
            <person name="VandeBerg J.L."/>
            <person name="Wade C.M."/>
            <person name="Walker J.A."/>
            <person name="Waters P.D."/>
            <person name="Webber C."/>
            <person name="Weidman J.R."/>
            <person name="Xie X."/>
            <person name="Zody M.C."/>
            <person name="Baldwin J."/>
            <person name="Abdouelleil A."/>
            <person name="Abdulkadir J."/>
            <person name="Abebe A."/>
            <person name="Abera B."/>
            <person name="Abreu J."/>
            <person name="Acer S.C."/>
            <person name="Aftuck L."/>
            <person name="Alexander A."/>
            <person name="An P."/>
            <person name="Anderson E."/>
            <person name="Anderson S."/>
            <person name="Arachi H."/>
            <person name="Azer M."/>
            <person name="Bachantsang P."/>
            <person name="Barry A."/>
            <person name="Bayul T."/>
            <person name="Berlin A."/>
            <person name="Bessette D."/>
            <person name="Bloom T."/>
            <person name="Bloom T."/>
            <person name="Boguslavskiy L."/>
            <person name="Bonnet C."/>
            <person name="Boukhgalter B."/>
            <person name="Bourzgui I."/>
            <person name="Brown A."/>
            <person name="Cahill P."/>
            <person name="Channer S."/>
            <person name="Cheshatsang Y."/>
            <person name="Chuda L."/>
            <person name="Citroen M."/>
            <person name="Collymore A."/>
            <person name="Cooke P."/>
            <person name="Costello M."/>
            <person name="D'Aco K."/>
            <person name="Daza R."/>
            <person name="De Haan G."/>
            <person name="DeGray S."/>
            <person name="DeMaso C."/>
            <person name="Dhargay N."/>
            <person name="Dooley K."/>
            <person name="Dooley E."/>
            <person name="Doricent M."/>
            <person name="Dorje P."/>
            <person name="Dorjee K."/>
            <person name="Dupes A."/>
            <person name="Elong R."/>
            <person name="Falk J."/>
            <person name="Farina A."/>
            <person name="Faro S."/>
            <person name="Ferguson D."/>
            <person name="Fisher S."/>
            <person name="Foley C.D."/>
            <person name="Franke A."/>
            <person name="Friedrich D."/>
            <person name="Gadbois L."/>
            <person name="Gearin G."/>
            <person name="Gearin C.R."/>
            <person name="Giannoukos G."/>
            <person name="Goode T."/>
            <person name="Graham J."/>
            <person name="Grandbois E."/>
            <person name="Grewal S."/>
            <person name="Gyaltsen K."/>
            <person name="Hafez N."/>
            <person name="Hagos B."/>
            <person name="Hall J."/>
            <person name="Henson C."/>
            <person name="Hollinger A."/>
            <person name="Honan T."/>
            <person name="Huard M.D."/>
            <person name="Hughes L."/>
            <person name="Hurhula B."/>
            <person name="Husby M.E."/>
            <person name="Kamat A."/>
            <person name="Kanga B."/>
            <person name="Kashin S."/>
            <person name="Khazanovich D."/>
            <person name="Kisner P."/>
            <person name="Lance K."/>
            <person name="Lara M."/>
            <person name="Lee W."/>
            <person name="Lennon N."/>
            <person name="Letendre F."/>
            <person name="LeVine R."/>
            <person name="Lipovsky A."/>
            <person name="Liu X."/>
            <person name="Liu J."/>
            <person name="Liu S."/>
            <person name="Lokyitsang T."/>
            <person name="Lokyitsang Y."/>
            <person name="Lubonja R."/>
            <person name="Lui A."/>
            <person name="MacDonald P."/>
            <person name="Magnisalis V."/>
            <person name="Maru K."/>
            <person name="Matthews C."/>
            <person name="McCusker W."/>
            <person name="McDonough S."/>
            <person name="Mehta T."/>
            <person name="Meldrim J."/>
            <person name="Meneus L."/>
            <person name="Mihai O."/>
            <person name="Mihalev A."/>
            <person name="Mihova T."/>
            <person name="Mittelman R."/>
            <person name="Mlenga V."/>
            <person name="Montmayeur A."/>
            <person name="Mulrain L."/>
            <person name="Navidi A."/>
            <person name="Naylor J."/>
            <person name="Negash T."/>
            <person name="Nguyen T."/>
            <person name="Nguyen N."/>
            <person name="Nicol R."/>
            <person name="Norbu C."/>
            <person name="Norbu N."/>
            <person name="Novod N."/>
            <person name="O'Neill B."/>
            <person name="Osman S."/>
            <person name="Markiewicz E."/>
            <person name="Oyono O.L."/>
            <person name="Patti C."/>
            <person name="Phunkhang P."/>
            <person name="Pierre F."/>
            <person name="Priest M."/>
            <person name="Raghuraman S."/>
            <person name="Rege F."/>
            <person name="Reyes R."/>
            <person name="Rise C."/>
            <person name="Rogov P."/>
            <person name="Ross K."/>
            <person name="Ryan E."/>
            <person name="Settipalli S."/>
            <person name="Shea T."/>
            <person name="Sherpa N."/>
            <person name="Shi L."/>
            <person name="Shih D."/>
            <person name="Sparrow T."/>
            <person name="Spaulding J."/>
            <person name="Stalker J."/>
            <person name="Stange-Thomann N."/>
            <person name="Stavropoulos S."/>
            <person name="Stone C."/>
            <person name="Strader C."/>
            <person name="Tesfaye S."/>
            <person name="Thomson T."/>
            <person name="Thoulutsang Y."/>
            <person name="Thoulutsang D."/>
            <person name="Topham K."/>
            <person name="Topping I."/>
            <person name="Tsamla T."/>
            <person name="Vassiliev H."/>
            <person name="Vo A."/>
            <person name="Wangchuk T."/>
            <person name="Wangdi T."/>
            <person name="Weiand M."/>
            <person name="Wilkinson J."/>
            <person name="Wilson A."/>
            <person name="Yadav S."/>
            <person name="Young G."/>
            <person name="Yu Q."/>
            <person name="Zembek L."/>
            <person name="Zhong D."/>
            <person name="Zimmer A."/>
            <person name="Zwirko Z."/>
            <person name="Jaffe D.B."/>
            <person name="Alvarez P."/>
            <person name="Brockman W."/>
            <person name="Butler J."/>
            <person name="Chin C."/>
            <person name="Gnerre S."/>
            <person name="MacCallum I."/>
            <person name="Graves J.A."/>
            <person name="Ponting C.P."/>
            <person name="Breen M."/>
            <person name="Samollow P.B."/>
            <person name="Lander E.S."/>
            <person name="Lindblad-Toh K."/>
        </authorList>
    </citation>
    <scope>NUCLEOTIDE SEQUENCE [LARGE SCALE GENOMIC DNA]</scope>
</reference>
<name>A0A5F8G3D7_MONDO</name>
<feature type="region of interest" description="Disordered" evidence="1">
    <location>
        <begin position="289"/>
        <end position="311"/>
    </location>
</feature>
<protein>
    <submittedName>
        <fullName evidence="2">Epithelial stromal interaction 1</fullName>
    </submittedName>
</protein>
<dbReference type="Bgee" id="ENSMODG00000025483">
    <property type="expression patterns" value="Expressed in ovary and 18 other cell types or tissues"/>
</dbReference>
<feature type="compositionally biased region" description="Basic and acidic residues" evidence="1">
    <location>
        <begin position="219"/>
        <end position="232"/>
    </location>
</feature>
<dbReference type="InterPro" id="IPR026185">
    <property type="entry name" value="EPSTI1"/>
</dbReference>
<dbReference type="STRING" id="13616.ENSMODP00000041979"/>
<evidence type="ECO:0000256" key="1">
    <source>
        <dbReference type="SAM" id="MobiDB-lite"/>
    </source>
</evidence>